<keyword evidence="3" id="KW-1185">Reference proteome</keyword>
<proteinExistence type="predicted"/>
<dbReference type="OrthoDB" id="438440at2759"/>
<organism evidence="2 3">
    <name type="scientific">Nitzschia inconspicua</name>
    <dbReference type="NCBI Taxonomy" id="303405"/>
    <lineage>
        <taxon>Eukaryota</taxon>
        <taxon>Sar</taxon>
        <taxon>Stramenopiles</taxon>
        <taxon>Ochrophyta</taxon>
        <taxon>Bacillariophyta</taxon>
        <taxon>Bacillariophyceae</taxon>
        <taxon>Bacillariophycidae</taxon>
        <taxon>Bacillariales</taxon>
        <taxon>Bacillariaceae</taxon>
        <taxon>Nitzschia</taxon>
    </lineage>
</organism>
<protein>
    <submittedName>
        <fullName evidence="2">Uncharacterized protein</fullName>
    </submittedName>
</protein>
<evidence type="ECO:0000313" key="3">
    <source>
        <dbReference type="Proteomes" id="UP000693970"/>
    </source>
</evidence>
<reference evidence="2" key="2">
    <citation type="submission" date="2021-04" db="EMBL/GenBank/DDBJ databases">
        <authorList>
            <person name="Podell S."/>
        </authorList>
    </citation>
    <scope>NUCLEOTIDE SEQUENCE</scope>
    <source>
        <strain evidence="2">Hildebrandi</strain>
    </source>
</reference>
<gene>
    <name evidence="2" type="ORF">IV203_003541</name>
</gene>
<dbReference type="Proteomes" id="UP000693970">
    <property type="component" value="Unassembled WGS sequence"/>
</dbReference>
<evidence type="ECO:0000256" key="1">
    <source>
        <dbReference type="SAM" id="SignalP"/>
    </source>
</evidence>
<accession>A0A9K3L206</accession>
<evidence type="ECO:0000313" key="2">
    <source>
        <dbReference type="EMBL" id="KAG7354185.1"/>
    </source>
</evidence>
<sequence length="526" mass="57422">MRCLFSSATLSLLYLVDLEAATAKLFSSKPTGLKYCVRPSERARCEHGTIGDGSTCNSLVCYNNDSLCSDQPDEKDQFLKGCYIVEGFAFLQTCQGILVPAKSRRDNPVDCYNGHGIEIIHPPRGNCEAGGCCDLDGAFPLCDLESKMAFTSLGYGINATHADACSSSVDQYGSNAGCKYLSDSNSNEALLCNNIGAISTEEADQDMTFCHVSFAGTNDVENVLAYVKQVFDILGRRSVSFGEVSFTLIEALASIALGSMHDEHDGLVEIVYNEAQAMGCFDGPGAAMSLYGHSLGGSMADILALMIGGLQPDVHVEISTLNAPALLVEPLEGQAVRLPVWDRKHQYITGLVMPRGPVFKDFFIEYRAYGFYQDYDVVSQVFPGGFYANSTGTNVEFMCEVLSADGTKLEYFLSPGWMGCAHGRNDVLNKMPDFPHLGGLERNDESQVDENLRTLLWILPFIFGKPIDSKVVEALNVVATIADVNIRESFWLITDLHMMRRALHCANLITDNGRQCNRNGFAIDLA</sequence>
<dbReference type="EMBL" id="JAGRRH010000016">
    <property type="protein sequence ID" value="KAG7354185.1"/>
    <property type="molecule type" value="Genomic_DNA"/>
</dbReference>
<keyword evidence="1" id="KW-0732">Signal</keyword>
<name>A0A9K3L206_9STRA</name>
<reference evidence="2" key="1">
    <citation type="journal article" date="2021" name="Sci. Rep.">
        <title>Diploid genomic architecture of Nitzschia inconspicua, an elite biomass production diatom.</title>
        <authorList>
            <person name="Oliver A."/>
            <person name="Podell S."/>
            <person name="Pinowska A."/>
            <person name="Traller J.C."/>
            <person name="Smith S.R."/>
            <person name="McClure R."/>
            <person name="Beliaev A."/>
            <person name="Bohutskyi P."/>
            <person name="Hill E.A."/>
            <person name="Rabines A."/>
            <person name="Zheng H."/>
            <person name="Allen L.Z."/>
            <person name="Kuo A."/>
            <person name="Grigoriev I.V."/>
            <person name="Allen A.E."/>
            <person name="Hazlebeck D."/>
            <person name="Allen E.E."/>
        </authorList>
    </citation>
    <scope>NUCLEOTIDE SEQUENCE</scope>
    <source>
        <strain evidence="2">Hildebrandi</strain>
    </source>
</reference>
<dbReference type="AlphaFoldDB" id="A0A9K3L206"/>
<feature type="signal peptide" evidence="1">
    <location>
        <begin position="1"/>
        <end position="23"/>
    </location>
</feature>
<comment type="caution">
    <text evidence="2">The sequence shown here is derived from an EMBL/GenBank/DDBJ whole genome shotgun (WGS) entry which is preliminary data.</text>
</comment>
<feature type="chain" id="PRO_5039918535" evidence="1">
    <location>
        <begin position="24"/>
        <end position="526"/>
    </location>
</feature>